<organism evidence="1 2">
    <name type="scientific">Ensete ventricosum</name>
    <name type="common">Abyssinian banana</name>
    <name type="synonym">Musa ensete</name>
    <dbReference type="NCBI Taxonomy" id="4639"/>
    <lineage>
        <taxon>Eukaryota</taxon>
        <taxon>Viridiplantae</taxon>
        <taxon>Streptophyta</taxon>
        <taxon>Embryophyta</taxon>
        <taxon>Tracheophyta</taxon>
        <taxon>Spermatophyta</taxon>
        <taxon>Magnoliopsida</taxon>
        <taxon>Liliopsida</taxon>
        <taxon>Zingiberales</taxon>
        <taxon>Musaceae</taxon>
        <taxon>Ensete</taxon>
    </lineage>
</organism>
<keyword evidence="2" id="KW-1185">Reference proteome</keyword>
<evidence type="ECO:0000313" key="2">
    <source>
        <dbReference type="Proteomes" id="UP001222027"/>
    </source>
</evidence>
<evidence type="ECO:0008006" key="3">
    <source>
        <dbReference type="Google" id="ProtNLM"/>
    </source>
</evidence>
<comment type="caution">
    <text evidence="1">The sequence shown here is derived from an EMBL/GenBank/DDBJ whole genome shotgun (WGS) entry which is preliminary data.</text>
</comment>
<dbReference type="Proteomes" id="UP001222027">
    <property type="component" value="Unassembled WGS sequence"/>
</dbReference>
<name>A0AAV8Q0S3_ENSVE</name>
<dbReference type="EMBL" id="JAQQAF010000008">
    <property type="protein sequence ID" value="KAJ8466016.1"/>
    <property type="molecule type" value="Genomic_DNA"/>
</dbReference>
<reference evidence="1 2" key="1">
    <citation type="submission" date="2022-12" db="EMBL/GenBank/DDBJ databases">
        <title>Chromosome-scale assembly of the Ensete ventricosum genome.</title>
        <authorList>
            <person name="Dussert Y."/>
            <person name="Stocks J."/>
            <person name="Wendawek A."/>
            <person name="Woldeyes F."/>
            <person name="Nichols R.A."/>
            <person name="Borrell J.S."/>
        </authorList>
    </citation>
    <scope>NUCLEOTIDE SEQUENCE [LARGE SCALE GENOMIC DNA]</scope>
    <source>
        <strain evidence="2">cv. Maze</strain>
        <tissue evidence="1">Seeds</tissue>
    </source>
</reference>
<proteinExistence type="predicted"/>
<gene>
    <name evidence="1" type="ORF">OPV22_028568</name>
</gene>
<accession>A0AAV8Q0S3</accession>
<protein>
    <recommendedName>
        <fullName evidence="3">C2 domain-containing protein</fullName>
    </recommendedName>
</protein>
<evidence type="ECO:0000313" key="1">
    <source>
        <dbReference type="EMBL" id="KAJ8466016.1"/>
    </source>
</evidence>
<sequence>MQLLKLASHKAPVQINLSWHLLVGTQTRSPSQPETKRCKLDLWNQDVSVDPNSFLSVSNDHEKVLGSYIWCVY</sequence>
<dbReference type="AlphaFoldDB" id="A0AAV8Q0S3"/>